<feature type="chain" id="PRO_5035775065" description="Inosine/uridine-preferring nucleoside hydrolase domain-containing protein" evidence="2">
    <location>
        <begin position="22"/>
        <end position="404"/>
    </location>
</feature>
<dbReference type="InterPro" id="IPR052775">
    <property type="entry name" value="IUN_hydrolase"/>
</dbReference>
<gene>
    <name evidence="4" type="ORF">CBOVIS_LOCUS12543</name>
</gene>
<dbReference type="Proteomes" id="UP000494206">
    <property type="component" value="Unassembled WGS sequence"/>
</dbReference>
<feature type="domain" description="Inosine/uridine-preferring nucleoside hydrolase" evidence="3">
    <location>
        <begin position="27"/>
        <end position="320"/>
    </location>
</feature>
<protein>
    <recommendedName>
        <fullName evidence="3">Inosine/uridine-preferring nucleoside hydrolase domain-containing protein</fullName>
    </recommendedName>
</protein>
<dbReference type="PANTHER" id="PTHR46190:SF1">
    <property type="entry name" value="SI:CH211-201H21.5"/>
    <property type="match status" value="1"/>
</dbReference>
<dbReference type="AlphaFoldDB" id="A0A8S1FBA2"/>
<dbReference type="GO" id="GO:0016799">
    <property type="term" value="F:hydrolase activity, hydrolyzing N-glycosyl compounds"/>
    <property type="evidence" value="ECO:0007669"/>
    <property type="project" value="InterPro"/>
</dbReference>
<sequence length="404" mass="44313">MLVSKTKHLLLVAVIFVSVLGKSKKKIIIDTDGVYDDVRSLIIALTNKDSEVVGITTVHGGVSVEQATANIVRTLRATNCRNIPVFRGANDSLVPKGPIEVWQELYGSDGIGDVPNSVPKAEEEDNTRIARQSAVEALLDLTKQNQNVTLVCLGPLTNIANAIKNDSTFVQRLGGLVLMGGNYLAVGNTLNNSTAEFNFLMDPEAAQIVLSSIHSTIIPWDTSFFKGPEYAKLVDYEASLKLPTPLSRFLNDITKKGKEFNAINGQQYAFVDDIAVAVAISEKVALKKVSLYANVQLEKSITRGQVTIDWLGTSYNPNSKQFEASSKKNEANWLSHEFVTEYDVVAINEMLISALKFSECTVVKKLETHGVVFEGMQSPNSEAGKFSKVFILMLMMMTIQMLEL</sequence>
<proteinExistence type="inferred from homology"/>
<dbReference type="InterPro" id="IPR001910">
    <property type="entry name" value="Inosine/uridine_hydrolase_dom"/>
</dbReference>
<keyword evidence="2" id="KW-0732">Signal</keyword>
<name>A0A8S1FBA2_9PELO</name>
<accession>A0A8S1FBA2</accession>
<keyword evidence="5" id="KW-1185">Reference proteome</keyword>
<evidence type="ECO:0000259" key="3">
    <source>
        <dbReference type="Pfam" id="PF01156"/>
    </source>
</evidence>
<comment type="similarity">
    <text evidence="1">Belongs to the IUNH family.</text>
</comment>
<evidence type="ECO:0000313" key="4">
    <source>
        <dbReference type="EMBL" id="CAB3411118.1"/>
    </source>
</evidence>
<dbReference type="SUPFAM" id="SSF53590">
    <property type="entry name" value="Nucleoside hydrolase"/>
    <property type="match status" value="1"/>
</dbReference>
<feature type="signal peptide" evidence="2">
    <location>
        <begin position="1"/>
        <end position="21"/>
    </location>
</feature>
<organism evidence="4 5">
    <name type="scientific">Caenorhabditis bovis</name>
    <dbReference type="NCBI Taxonomy" id="2654633"/>
    <lineage>
        <taxon>Eukaryota</taxon>
        <taxon>Metazoa</taxon>
        <taxon>Ecdysozoa</taxon>
        <taxon>Nematoda</taxon>
        <taxon>Chromadorea</taxon>
        <taxon>Rhabditida</taxon>
        <taxon>Rhabditina</taxon>
        <taxon>Rhabditomorpha</taxon>
        <taxon>Rhabditoidea</taxon>
        <taxon>Rhabditidae</taxon>
        <taxon>Peloderinae</taxon>
        <taxon>Caenorhabditis</taxon>
    </lineage>
</organism>
<evidence type="ECO:0000256" key="2">
    <source>
        <dbReference type="SAM" id="SignalP"/>
    </source>
</evidence>
<dbReference type="InterPro" id="IPR036452">
    <property type="entry name" value="Ribo_hydro-like"/>
</dbReference>
<reference evidence="4 5" key="1">
    <citation type="submission" date="2020-04" db="EMBL/GenBank/DDBJ databases">
        <authorList>
            <person name="Laetsch R D."/>
            <person name="Stevens L."/>
            <person name="Kumar S."/>
            <person name="Blaxter L. M."/>
        </authorList>
    </citation>
    <scope>NUCLEOTIDE SEQUENCE [LARGE SCALE GENOMIC DNA]</scope>
</reference>
<dbReference type="Pfam" id="PF01156">
    <property type="entry name" value="IU_nuc_hydro"/>
    <property type="match status" value="1"/>
</dbReference>
<dbReference type="EMBL" id="CADEPM010000012">
    <property type="protein sequence ID" value="CAB3411118.1"/>
    <property type="molecule type" value="Genomic_DNA"/>
</dbReference>
<dbReference type="OrthoDB" id="432381at2759"/>
<comment type="caution">
    <text evidence="4">The sequence shown here is derived from an EMBL/GenBank/DDBJ whole genome shotgun (WGS) entry which is preliminary data.</text>
</comment>
<dbReference type="PANTHER" id="PTHR46190">
    <property type="entry name" value="SI:CH211-201H21.5-RELATED"/>
    <property type="match status" value="1"/>
</dbReference>
<evidence type="ECO:0000256" key="1">
    <source>
        <dbReference type="ARBA" id="ARBA00009176"/>
    </source>
</evidence>
<evidence type="ECO:0000313" key="5">
    <source>
        <dbReference type="Proteomes" id="UP000494206"/>
    </source>
</evidence>
<dbReference type="Gene3D" id="3.90.245.10">
    <property type="entry name" value="Ribonucleoside hydrolase-like"/>
    <property type="match status" value="1"/>
</dbReference>